<protein>
    <submittedName>
        <fullName evidence="2">DUF4148 domain-containing protein</fullName>
    </submittedName>
</protein>
<dbReference type="Pfam" id="PF13663">
    <property type="entry name" value="DUF4148"/>
    <property type="match status" value="1"/>
</dbReference>
<proteinExistence type="predicted"/>
<dbReference type="KEGG" id="pacr:FXN63_18555"/>
<dbReference type="EMBL" id="CP043046">
    <property type="protein sequence ID" value="QEI07616.1"/>
    <property type="molecule type" value="Genomic_DNA"/>
</dbReference>
<keyword evidence="1" id="KW-0732">Signal</keyword>
<sequence length="97" mass="9928">MNRIFAALILSTAAIGAAQAGEIGYLDNPGAHTQSSVTRAQVQAELNANRAQVQAFQGQLDPSIAESHTGALTRAQVVQQLSVAKAVSPAGNAFVNG</sequence>
<evidence type="ECO:0000313" key="2">
    <source>
        <dbReference type="EMBL" id="QEI07616.1"/>
    </source>
</evidence>
<dbReference type="RefSeq" id="WP_148816663.1">
    <property type="nucleotide sequence ID" value="NZ_CP043046.1"/>
</dbReference>
<accession>A0A5C0B0Y5</accession>
<dbReference type="Proteomes" id="UP000325161">
    <property type="component" value="Chromosome"/>
</dbReference>
<feature type="chain" id="PRO_5022684352" evidence="1">
    <location>
        <begin position="21"/>
        <end position="97"/>
    </location>
</feature>
<feature type="signal peptide" evidence="1">
    <location>
        <begin position="1"/>
        <end position="20"/>
    </location>
</feature>
<name>A0A5C0B0Y5_9BURK</name>
<evidence type="ECO:0000256" key="1">
    <source>
        <dbReference type="SAM" id="SignalP"/>
    </source>
</evidence>
<dbReference type="AlphaFoldDB" id="A0A5C0B0Y5"/>
<keyword evidence="3" id="KW-1185">Reference proteome</keyword>
<organism evidence="2 3">
    <name type="scientific">Pigmentiphaga aceris</name>
    <dbReference type="NCBI Taxonomy" id="1940612"/>
    <lineage>
        <taxon>Bacteria</taxon>
        <taxon>Pseudomonadati</taxon>
        <taxon>Pseudomonadota</taxon>
        <taxon>Betaproteobacteria</taxon>
        <taxon>Burkholderiales</taxon>
        <taxon>Alcaligenaceae</taxon>
        <taxon>Pigmentiphaga</taxon>
    </lineage>
</organism>
<evidence type="ECO:0000313" key="3">
    <source>
        <dbReference type="Proteomes" id="UP000325161"/>
    </source>
</evidence>
<reference evidence="2 3" key="1">
    <citation type="submission" date="2019-08" db="EMBL/GenBank/DDBJ databases">
        <title>Amphibian skin-associated Pigmentiphaga: genome sequence and occurrence across geography and hosts.</title>
        <authorList>
            <person name="Bletz M.C."/>
            <person name="Bunk B."/>
            <person name="Sproeer C."/>
            <person name="Biwer P."/>
            <person name="Reiter S."/>
            <person name="Rabemananjara F.C.E."/>
            <person name="Schulz S."/>
            <person name="Overmann J."/>
            <person name="Vences M."/>
        </authorList>
    </citation>
    <scope>NUCLEOTIDE SEQUENCE [LARGE SCALE GENOMIC DNA]</scope>
    <source>
        <strain evidence="2 3">Mada1488</strain>
    </source>
</reference>
<dbReference type="InterPro" id="IPR025421">
    <property type="entry name" value="DUF4148"/>
</dbReference>
<gene>
    <name evidence="2" type="ORF">FXN63_18555</name>
</gene>
<dbReference type="OrthoDB" id="8657009at2"/>